<dbReference type="Proteomes" id="UP000704712">
    <property type="component" value="Unassembled WGS sequence"/>
</dbReference>
<sequence length="133" mass="14759">MTMSVVMREARCVCAFCRHPSSTRHILEESANEAGDTDTCEFLFSFDIFSTLDGKTLGHGDTGEEDDERYSEGIEDDGSESPAVDEVVIEAVPRHNRRWESTRYSASEFKSLGAEDVADDASKDTHDERSEAA</sequence>
<evidence type="ECO:0000256" key="1">
    <source>
        <dbReference type="SAM" id="MobiDB-lite"/>
    </source>
</evidence>
<protein>
    <submittedName>
        <fullName evidence="2">Uncharacterized protein</fullName>
    </submittedName>
</protein>
<feature type="compositionally biased region" description="Basic and acidic residues" evidence="1">
    <location>
        <begin position="120"/>
        <end position="133"/>
    </location>
</feature>
<dbReference type="AlphaFoldDB" id="A0A8S9V0J8"/>
<feature type="region of interest" description="Disordered" evidence="1">
    <location>
        <begin position="55"/>
        <end position="92"/>
    </location>
</feature>
<comment type="caution">
    <text evidence="2">The sequence shown here is derived from an EMBL/GenBank/DDBJ whole genome shotgun (WGS) entry which is preliminary data.</text>
</comment>
<evidence type="ECO:0000313" key="3">
    <source>
        <dbReference type="Proteomes" id="UP000704712"/>
    </source>
</evidence>
<name>A0A8S9V0J8_PHYIN</name>
<gene>
    <name evidence="2" type="ORF">GN958_ATG03843</name>
</gene>
<accession>A0A8S9V0J8</accession>
<evidence type="ECO:0000313" key="2">
    <source>
        <dbReference type="EMBL" id="KAF4146956.1"/>
    </source>
</evidence>
<feature type="region of interest" description="Disordered" evidence="1">
    <location>
        <begin position="110"/>
        <end position="133"/>
    </location>
</feature>
<reference evidence="2" key="1">
    <citation type="submission" date="2020-03" db="EMBL/GenBank/DDBJ databases">
        <title>Hybrid Assembly of Korean Phytophthora infestans isolates.</title>
        <authorList>
            <person name="Prokchorchik M."/>
            <person name="Lee Y."/>
            <person name="Seo J."/>
            <person name="Cho J.-H."/>
            <person name="Park Y.-E."/>
            <person name="Jang D.-C."/>
            <person name="Im J.-S."/>
            <person name="Choi J.-G."/>
            <person name="Park H.-J."/>
            <person name="Lee G.-B."/>
            <person name="Lee Y.-G."/>
            <person name="Hong S.-Y."/>
            <person name="Cho K."/>
            <person name="Sohn K.H."/>
        </authorList>
    </citation>
    <scope>NUCLEOTIDE SEQUENCE</scope>
    <source>
        <strain evidence="2">KR_2_A2</strain>
    </source>
</reference>
<proteinExistence type="predicted"/>
<organism evidence="2 3">
    <name type="scientific">Phytophthora infestans</name>
    <name type="common">Potato late blight agent</name>
    <name type="synonym">Botrytis infestans</name>
    <dbReference type="NCBI Taxonomy" id="4787"/>
    <lineage>
        <taxon>Eukaryota</taxon>
        <taxon>Sar</taxon>
        <taxon>Stramenopiles</taxon>
        <taxon>Oomycota</taxon>
        <taxon>Peronosporomycetes</taxon>
        <taxon>Peronosporales</taxon>
        <taxon>Peronosporaceae</taxon>
        <taxon>Phytophthora</taxon>
    </lineage>
</organism>
<dbReference type="EMBL" id="JAACNO010000540">
    <property type="protein sequence ID" value="KAF4146956.1"/>
    <property type="molecule type" value="Genomic_DNA"/>
</dbReference>
<feature type="compositionally biased region" description="Acidic residues" evidence="1">
    <location>
        <begin position="63"/>
        <end position="79"/>
    </location>
</feature>